<protein>
    <submittedName>
        <fullName evidence="1">ATP-binding protein</fullName>
    </submittedName>
</protein>
<dbReference type="InterPro" id="IPR027417">
    <property type="entry name" value="P-loop_NTPase"/>
</dbReference>
<dbReference type="SUPFAM" id="SSF52540">
    <property type="entry name" value="P-loop containing nucleoside triphosphate hydrolases"/>
    <property type="match status" value="1"/>
</dbReference>
<dbReference type="Pfam" id="PF12846">
    <property type="entry name" value="AAA_10"/>
    <property type="match status" value="1"/>
</dbReference>
<sequence>MFTRGGMFCTYVLGGQAWDFRSQGDRLVLWDQGTFRWSQLEGRPIKLRSTPMPYPSYEFARSLDEDTPQPLPNVPGAPSWDDYLGYSQRRLQQTGLDTKLVTLSVWIGPNPKKSVQEELIHGVDHPLPETVRVIEQVMKVGNILKGPGFDARPIGPRQMAFLMHRSLSMGVPAPMHAGVGGDRWEPDDVAGFFSRREWIYEPLIGSTVKVIAEHHGQTVERHVAVLSVGPMPDLTWPESGKDPWMLVADKLGFPVEWSLAGAMLTKKQLAPAVEYEQNRASAIAAHYAEHGLVPPPAVGRAIMGATENLDEVTEGDGRSSVRFRGPVRLATYAATEAQCLEQARALVDAYGDRANFDLAQPRGQAQLLREFVPGEPWSNVGYQRRIPARYLSAAMPHVSSEVGTPTGPYLAYGTGSARRAMRLDLHYGMEKLQQSGFFTITAEPGAGKSVLTGALAFNAARRGEPTIILDPSGPLARLATMPELRGSSRVLDLTASDTGTLSPYQLVPEPRPEDHLFEDGTPNELDHQRAVRRAAAERQQLMFDVLRMWLPTGLLKASGTDVSLRAAIRNTRTRVVESGLADVETNPRWVVEELAKLGDHTRSLVEEINAAAEFPLGELIMPDHTDAMPASQAEDATLVVVTMPGLEPPPADMDRDLWGSSERYAQPLLHLAAFFTARFIYGRPRTVRKNVFLDETHLMGVWGSGRALMVRLSRDSRKWNTAVGAASQHPDDHLSIGRIDALQGMAFVGRLTKESAAERACKLLSCPSSYASVIQALSPKRLVDDDSDGRQDTGEFVVLDPMKRIGKVRIDIDWYPGLRDALNTTPGRSRPTVDLPLQPTPFLDEELFEAITVIPIVDDGEAA</sequence>
<keyword evidence="2" id="KW-1185">Reference proteome</keyword>
<proteinExistence type="predicted"/>
<comment type="caution">
    <text evidence="1">The sequence shown here is derived from an EMBL/GenBank/DDBJ whole genome shotgun (WGS) entry which is preliminary data.</text>
</comment>
<evidence type="ECO:0000313" key="2">
    <source>
        <dbReference type="Proteomes" id="UP001500051"/>
    </source>
</evidence>
<keyword evidence="1" id="KW-0067">ATP-binding</keyword>
<reference evidence="2" key="1">
    <citation type="journal article" date="2019" name="Int. J. Syst. Evol. Microbiol.">
        <title>The Global Catalogue of Microorganisms (GCM) 10K type strain sequencing project: providing services to taxonomists for standard genome sequencing and annotation.</title>
        <authorList>
            <consortium name="The Broad Institute Genomics Platform"/>
            <consortium name="The Broad Institute Genome Sequencing Center for Infectious Disease"/>
            <person name="Wu L."/>
            <person name="Ma J."/>
        </authorList>
    </citation>
    <scope>NUCLEOTIDE SEQUENCE [LARGE SCALE GENOMIC DNA]</scope>
    <source>
        <strain evidence="2">JCM 16548</strain>
    </source>
</reference>
<name>A0ABP7CID9_9ACTN</name>
<dbReference type="GO" id="GO:0005524">
    <property type="term" value="F:ATP binding"/>
    <property type="evidence" value="ECO:0007669"/>
    <property type="project" value="UniProtKB-KW"/>
</dbReference>
<dbReference type="RefSeq" id="WP_344810228.1">
    <property type="nucleotide sequence ID" value="NZ_BAAAYX010000001.1"/>
</dbReference>
<accession>A0ABP7CID9</accession>
<gene>
    <name evidence="1" type="ORF">GCM10022204_00200</name>
</gene>
<dbReference type="Proteomes" id="UP001500051">
    <property type="component" value="Unassembled WGS sequence"/>
</dbReference>
<dbReference type="EMBL" id="BAAAYX010000001">
    <property type="protein sequence ID" value="GAA3689475.1"/>
    <property type="molecule type" value="Genomic_DNA"/>
</dbReference>
<keyword evidence="1" id="KW-0547">Nucleotide-binding</keyword>
<evidence type="ECO:0000313" key="1">
    <source>
        <dbReference type="EMBL" id="GAA3689475.1"/>
    </source>
</evidence>
<organism evidence="1 2">
    <name type="scientific">Microlunatus aurantiacus</name>
    <dbReference type="NCBI Taxonomy" id="446786"/>
    <lineage>
        <taxon>Bacteria</taxon>
        <taxon>Bacillati</taxon>
        <taxon>Actinomycetota</taxon>
        <taxon>Actinomycetes</taxon>
        <taxon>Propionibacteriales</taxon>
        <taxon>Propionibacteriaceae</taxon>
        <taxon>Microlunatus</taxon>
    </lineage>
</organism>